<dbReference type="Proteomes" id="UP000221165">
    <property type="component" value="Unassembled WGS sequence"/>
</dbReference>
<dbReference type="EMBL" id="MIGC01002154">
    <property type="protein sequence ID" value="PHJ21569.1"/>
    <property type="molecule type" value="Genomic_DNA"/>
</dbReference>
<dbReference type="VEuPathDB" id="ToxoDB:CSUI_004584"/>
<organism evidence="1 2">
    <name type="scientific">Cystoisospora suis</name>
    <dbReference type="NCBI Taxonomy" id="483139"/>
    <lineage>
        <taxon>Eukaryota</taxon>
        <taxon>Sar</taxon>
        <taxon>Alveolata</taxon>
        <taxon>Apicomplexa</taxon>
        <taxon>Conoidasida</taxon>
        <taxon>Coccidia</taxon>
        <taxon>Eucoccidiorida</taxon>
        <taxon>Eimeriorina</taxon>
        <taxon>Sarcocystidae</taxon>
        <taxon>Cystoisospora</taxon>
    </lineage>
</organism>
<feature type="non-terminal residue" evidence="1">
    <location>
        <position position="1"/>
    </location>
</feature>
<feature type="non-terminal residue" evidence="1">
    <location>
        <position position="54"/>
    </location>
</feature>
<protein>
    <submittedName>
        <fullName evidence="1">Uncharacterized protein</fullName>
    </submittedName>
</protein>
<comment type="caution">
    <text evidence="1">The sequence shown here is derived from an EMBL/GenBank/DDBJ whole genome shotgun (WGS) entry which is preliminary data.</text>
</comment>
<name>A0A2C6KY81_9APIC</name>
<accession>A0A2C6KY81</accession>
<sequence length="54" mass="6317">RLPKPVKKTNHCFSFSLSHLLVHQSSFSQLFHHSQRGKEPCIFFTLSFLPHHTT</sequence>
<keyword evidence="2" id="KW-1185">Reference proteome</keyword>
<dbReference type="AlphaFoldDB" id="A0A2C6KY81"/>
<evidence type="ECO:0000313" key="2">
    <source>
        <dbReference type="Proteomes" id="UP000221165"/>
    </source>
</evidence>
<proteinExistence type="predicted"/>
<gene>
    <name evidence="1" type="ORF">CSUI_004584</name>
</gene>
<dbReference type="RefSeq" id="XP_067923251.1">
    <property type="nucleotide sequence ID" value="XM_068064772.1"/>
</dbReference>
<reference evidence="1 2" key="1">
    <citation type="journal article" date="2017" name="Int. J. Parasitol.">
        <title>The genome of the protozoan parasite Cystoisospora suis and a reverse vaccinology approach to identify vaccine candidates.</title>
        <authorList>
            <person name="Palmieri N."/>
            <person name="Shrestha A."/>
            <person name="Ruttkowski B."/>
            <person name="Beck T."/>
            <person name="Vogl C."/>
            <person name="Tomley F."/>
            <person name="Blake D.P."/>
            <person name="Joachim A."/>
        </authorList>
    </citation>
    <scope>NUCLEOTIDE SEQUENCE [LARGE SCALE GENOMIC DNA]</scope>
    <source>
        <strain evidence="1 2">Wien I</strain>
    </source>
</reference>
<evidence type="ECO:0000313" key="1">
    <source>
        <dbReference type="EMBL" id="PHJ21569.1"/>
    </source>
</evidence>
<dbReference type="GeneID" id="94427983"/>